<keyword evidence="4" id="KW-1185">Reference proteome</keyword>
<dbReference type="Gene3D" id="3.40.50.720">
    <property type="entry name" value="NAD(P)-binding Rossmann-like Domain"/>
    <property type="match status" value="1"/>
</dbReference>
<name>A0AAD7EU36_9AGAR</name>
<protein>
    <submittedName>
        <fullName evidence="3">Uncharacterized protein</fullName>
    </submittedName>
</protein>
<gene>
    <name evidence="3" type="ORF">DFH08DRAFT_635071</name>
</gene>
<proteinExistence type="inferred from homology"/>
<evidence type="ECO:0000313" key="3">
    <source>
        <dbReference type="EMBL" id="KAJ7349679.1"/>
    </source>
</evidence>
<evidence type="ECO:0000256" key="2">
    <source>
        <dbReference type="ARBA" id="ARBA00023002"/>
    </source>
</evidence>
<comment type="similarity">
    <text evidence="1">Belongs to the short-chain dehydrogenases/reductases (SDR) family.</text>
</comment>
<dbReference type="Proteomes" id="UP001218218">
    <property type="component" value="Unassembled WGS sequence"/>
</dbReference>
<accession>A0AAD7EU36</accession>
<dbReference type="Pfam" id="PF00106">
    <property type="entry name" value="adh_short"/>
    <property type="match status" value="1"/>
</dbReference>
<organism evidence="3 4">
    <name type="scientific">Mycena albidolilacea</name>
    <dbReference type="NCBI Taxonomy" id="1033008"/>
    <lineage>
        <taxon>Eukaryota</taxon>
        <taxon>Fungi</taxon>
        <taxon>Dikarya</taxon>
        <taxon>Basidiomycota</taxon>
        <taxon>Agaricomycotina</taxon>
        <taxon>Agaricomycetes</taxon>
        <taxon>Agaricomycetidae</taxon>
        <taxon>Agaricales</taxon>
        <taxon>Marasmiineae</taxon>
        <taxon>Mycenaceae</taxon>
        <taxon>Mycena</taxon>
    </lineage>
</organism>
<dbReference type="PANTHER" id="PTHR44169:SF6">
    <property type="entry name" value="NADPH-DEPENDENT 1-ACYLDIHYDROXYACETONE PHOSPHATE REDUCTASE"/>
    <property type="match status" value="1"/>
</dbReference>
<dbReference type="SUPFAM" id="SSF51735">
    <property type="entry name" value="NAD(P)-binding Rossmann-fold domains"/>
    <property type="match status" value="1"/>
</dbReference>
<sequence length="184" mass="20597">GLLLDTPFEEGLKVVQTNFFGFVRPVKSIVPLMAKCQHSTVLAIDSILGEIATPFQGFHNASKAALHYTETLRMECEPLKALVASESIKSKIATRSTSRWRNGSNTSCEPLSIQLFPLLLSRPCRFQSQTKNYGVMDTDEFAVIFVWRITSSDPPQCLSLGGFSTRMWLLKWLPRTTAQALIWA</sequence>
<dbReference type="InterPro" id="IPR036291">
    <property type="entry name" value="NAD(P)-bd_dom_sf"/>
</dbReference>
<feature type="non-terminal residue" evidence="3">
    <location>
        <position position="1"/>
    </location>
</feature>
<comment type="caution">
    <text evidence="3">The sequence shown here is derived from an EMBL/GenBank/DDBJ whole genome shotgun (WGS) entry which is preliminary data.</text>
</comment>
<keyword evidence="2" id="KW-0560">Oxidoreductase</keyword>
<dbReference type="EMBL" id="JARIHO010000015">
    <property type="protein sequence ID" value="KAJ7349679.1"/>
    <property type="molecule type" value="Genomic_DNA"/>
</dbReference>
<evidence type="ECO:0000313" key="4">
    <source>
        <dbReference type="Proteomes" id="UP001218218"/>
    </source>
</evidence>
<reference evidence="3" key="1">
    <citation type="submission" date="2023-03" db="EMBL/GenBank/DDBJ databases">
        <title>Massive genome expansion in bonnet fungi (Mycena s.s.) driven by repeated elements and novel gene families across ecological guilds.</title>
        <authorList>
            <consortium name="Lawrence Berkeley National Laboratory"/>
            <person name="Harder C.B."/>
            <person name="Miyauchi S."/>
            <person name="Viragh M."/>
            <person name="Kuo A."/>
            <person name="Thoen E."/>
            <person name="Andreopoulos B."/>
            <person name="Lu D."/>
            <person name="Skrede I."/>
            <person name="Drula E."/>
            <person name="Henrissat B."/>
            <person name="Morin E."/>
            <person name="Kohler A."/>
            <person name="Barry K."/>
            <person name="LaButti K."/>
            <person name="Morin E."/>
            <person name="Salamov A."/>
            <person name="Lipzen A."/>
            <person name="Mereny Z."/>
            <person name="Hegedus B."/>
            <person name="Baldrian P."/>
            <person name="Stursova M."/>
            <person name="Weitz H."/>
            <person name="Taylor A."/>
            <person name="Grigoriev I.V."/>
            <person name="Nagy L.G."/>
            <person name="Martin F."/>
            <person name="Kauserud H."/>
        </authorList>
    </citation>
    <scope>NUCLEOTIDE SEQUENCE</scope>
    <source>
        <strain evidence="3">CBHHK002</strain>
    </source>
</reference>
<dbReference type="InterPro" id="IPR002347">
    <property type="entry name" value="SDR_fam"/>
</dbReference>
<feature type="non-terminal residue" evidence="3">
    <location>
        <position position="184"/>
    </location>
</feature>
<dbReference type="AlphaFoldDB" id="A0AAD7EU36"/>
<evidence type="ECO:0000256" key="1">
    <source>
        <dbReference type="ARBA" id="ARBA00006484"/>
    </source>
</evidence>
<dbReference type="GO" id="GO:0016491">
    <property type="term" value="F:oxidoreductase activity"/>
    <property type="evidence" value="ECO:0007669"/>
    <property type="project" value="UniProtKB-KW"/>
</dbReference>
<dbReference type="PANTHER" id="PTHR44169">
    <property type="entry name" value="NADPH-DEPENDENT 1-ACYLDIHYDROXYACETONE PHOSPHATE REDUCTASE"/>
    <property type="match status" value="1"/>
</dbReference>